<dbReference type="Pfam" id="PF11236">
    <property type="entry name" value="DUF3037"/>
    <property type="match status" value="1"/>
</dbReference>
<dbReference type="EMBL" id="RBKV01000001">
    <property type="protein sequence ID" value="RKR96218.1"/>
    <property type="molecule type" value="Genomic_DNA"/>
</dbReference>
<protein>
    <submittedName>
        <fullName evidence="1">DUF3037 family protein</fullName>
    </submittedName>
</protein>
<sequence length="282" mass="31035">MPRYEYAVVRCVPEPRTGEFVNVGAVAGSAEEGDWDVRQIQNPRRAAKLCSAEQLAVVAEFIAQLSSDIEESSESLIELPTDWLSSLRAERRNIIQLSEPGVAVADSAASVLDVVFKRLLVDIEATTRNSISKRTLLAHLRRSFGSFVPGIHVVERPDLVVGDRIRTRVDFAVGNTPELLTQAWSFQRDNVGEVVSDVKAWGYAMDRFRSGRQGAILVPPGEAQGFSVEPDIDVQVLFAKPQTDRQVEAFEEAAEVFTQLGVGYTSNEQQLADHARRLVGAA</sequence>
<accession>A0A495K6G9</accession>
<proteinExistence type="predicted"/>
<evidence type="ECO:0000313" key="1">
    <source>
        <dbReference type="EMBL" id="RKR96218.1"/>
    </source>
</evidence>
<evidence type="ECO:0000313" key="2">
    <source>
        <dbReference type="Proteomes" id="UP000274762"/>
    </source>
</evidence>
<dbReference type="RefSeq" id="WP_062799981.1">
    <property type="nucleotide sequence ID" value="NZ_CBCRXS010000005.1"/>
</dbReference>
<gene>
    <name evidence="1" type="ORF">DFJ75_3058</name>
</gene>
<comment type="caution">
    <text evidence="1">The sequence shown here is derived from an EMBL/GenBank/DDBJ whole genome shotgun (WGS) entry which is preliminary data.</text>
</comment>
<name>A0A495K6G9_WILMA</name>
<reference evidence="1 2" key="1">
    <citation type="submission" date="2018-10" db="EMBL/GenBank/DDBJ databases">
        <title>Sequencing the genomes of 1000 actinobacteria strains.</title>
        <authorList>
            <person name="Klenk H.-P."/>
        </authorList>
    </citation>
    <scope>NUCLEOTIDE SEQUENCE [LARGE SCALE GENOMIC DNA]</scope>
    <source>
        <strain evidence="1 2">DSM 44343</strain>
    </source>
</reference>
<organism evidence="1 2">
    <name type="scientific">Williamsia marianensis</name>
    <dbReference type="NCBI Taxonomy" id="85044"/>
    <lineage>
        <taxon>Bacteria</taxon>
        <taxon>Bacillati</taxon>
        <taxon>Actinomycetota</taxon>
        <taxon>Actinomycetes</taxon>
        <taxon>Mycobacteriales</taxon>
        <taxon>Nocardiaceae</taxon>
        <taxon>Williamsia</taxon>
    </lineage>
</organism>
<dbReference type="AlphaFoldDB" id="A0A495K6G9"/>
<dbReference type="Proteomes" id="UP000274762">
    <property type="component" value="Unassembled WGS sequence"/>
</dbReference>
<dbReference type="OrthoDB" id="4416312at2"/>
<dbReference type="InterPro" id="IPR021398">
    <property type="entry name" value="DUF3037"/>
</dbReference>